<comment type="catalytic activity">
    <reaction evidence="3">
        <text>a D-aminoacyl-tRNA + H2O = a tRNA + a D-alpha-amino acid + H(+)</text>
        <dbReference type="Rhea" id="RHEA:13953"/>
        <dbReference type="Rhea" id="RHEA-COMP:10123"/>
        <dbReference type="Rhea" id="RHEA-COMP:10124"/>
        <dbReference type="ChEBI" id="CHEBI:15377"/>
        <dbReference type="ChEBI" id="CHEBI:15378"/>
        <dbReference type="ChEBI" id="CHEBI:59871"/>
        <dbReference type="ChEBI" id="CHEBI:78442"/>
        <dbReference type="ChEBI" id="CHEBI:79333"/>
        <dbReference type="EC" id="3.1.1.96"/>
    </reaction>
</comment>
<dbReference type="AlphaFoldDB" id="A0A423PGN2"/>
<dbReference type="GO" id="GO:0019478">
    <property type="term" value="P:D-amino acid catabolic process"/>
    <property type="evidence" value="ECO:0007669"/>
    <property type="project" value="UniProtKB-UniRule"/>
</dbReference>
<dbReference type="Proteomes" id="UP000283993">
    <property type="component" value="Unassembled WGS sequence"/>
</dbReference>
<accession>A0A423PGN2</accession>
<reference evidence="4 5" key="1">
    <citation type="submission" date="2013-10" db="EMBL/GenBank/DDBJ databases">
        <title>Salinisphaera orenii MK-B5 Genome Sequencing.</title>
        <authorList>
            <person name="Lai Q."/>
            <person name="Li C."/>
            <person name="Shao Z."/>
        </authorList>
    </citation>
    <scope>NUCLEOTIDE SEQUENCE [LARGE SCALE GENOMIC DNA]</scope>
    <source>
        <strain evidence="4 5">MK-B5</strain>
    </source>
</reference>
<evidence type="ECO:0000256" key="1">
    <source>
        <dbReference type="ARBA" id="ARBA00009673"/>
    </source>
</evidence>
<evidence type="ECO:0000256" key="3">
    <source>
        <dbReference type="HAMAP-Rule" id="MF_00518"/>
    </source>
</evidence>
<dbReference type="EMBL" id="AYKH01000041">
    <property type="protein sequence ID" value="ROO24636.1"/>
    <property type="molecule type" value="Genomic_DNA"/>
</dbReference>
<comment type="caution">
    <text evidence="4">The sequence shown here is derived from an EMBL/GenBank/DDBJ whole genome shotgun (WGS) entry which is preliminary data.</text>
</comment>
<feature type="short sequence motif" description="Gly-cisPro motif, important for rejection of L-amino acids" evidence="3">
    <location>
        <begin position="137"/>
        <end position="138"/>
    </location>
</feature>
<comment type="subunit">
    <text evidence="3">Homodimer.</text>
</comment>
<dbReference type="RefSeq" id="WP_123631964.1">
    <property type="nucleotide sequence ID" value="NZ_AYKH01000041.1"/>
</dbReference>
<dbReference type="InterPro" id="IPR023509">
    <property type="entry name" value="DTD-like_sf"/>
</dbReference>
<protein>
    <recommendedName>
        <fullName evidence="3">D-aminoacyl-tRNA deacylase</fullName>
        <shortName evidence="3">DTD</shortName>
        <ecNumber evidence="3">3.1.1.96</ecNumber>
    </recommendedName>
    <alternativeName>
        <fullName evidence="3">Gly-tRNA(Ala) deacylase</fullName>
        <ecNumber evidence="3">3.1.1.-</ecNumber>
    </alternativeName>
</protein>
<name>A0A423PGN2_9GAMM</name>
<dbReference type="GO" id="GO:0051500">
    <property type="term" value="F:D-tyrosyl-tRNA(Tyr) deacylase activity"/>
    <property type="evidence" value="ECO:0007669"/>
    <property type="project" value="TreeGrafter"/>
</dbReference>
<dbReference type="EC" id="3.1.1.-" evidence="3"/>
<comment type="catalytic activity">
    <reaction evidence="3">
        <text>glycyl-tRNA(Ala) + H2O = tRNA(Ala) + glycine + H(+)</text>
        <dbReference type="Rhea" id="RHEA:53744"/>
        <dbReference type="Rhea" id="RHEA-COMP:9657"/>
        <dbReference type="Rhea" id="RHEA-COMP:13640"/>
        <dbReference type="ChEBI" id="CHEBI:15377"/>
        <dbReference type="ChEBI" id="CHEBI:15378"/>
        <dbReference type="ChEBI" id="CHEBI:57305"/>
        <dbReference type="ChEBI" id="CHEBI:78442"/>
        <dbReference type="ChEBI" id="CHEBI:78522"/>
    </reaction>
</comment>
<dbReference type="Pfam" id="PF02580">
    <property type="entry name" value="Tyr_Deacylase"/>
    <property type="match status" value="1"/>
</dbReference>
<gene>
    <name evidence="3" type="primary">dtd</name>
    <name evidence="4" type="ORF">SAOR_13925</name>
</gene>
<proteinExistence type="inferred from homology"/>
<dbReference type="GO" id="GO:0005737">
    <property type="term" value="C:cytoplasm"/>
    <property type="evidence" value="ECO:0007669"/>
    <property type="project" value="UniProtKB-SubCell"/>
</dbReference>
<dbReference type="PANTHER" id="PTHR10472:SF5">
    <property type="entry name" value="D-AMINOACYL-TRNA DEACYLASE 1"/>
    <property type="match status" value="1"/>
</dbReference>
<dbReference type="EC" id="3.1.1.96" evidence="3"/>
<evidence type="ECO:0000313" key="5">
    <source>
        <dbReference type="Proteomes" id="UP000283993"/>
    </source>
</evidence>
<dbReference type="GO" id="GO:0106026">
    <property type="term" value="F:Gly-tRNA(Ala) deacylase activity"/>
    <property type="evidence" value="ECO:0007669"/>
    <property type="project" value="UniProtKB-UniRule"/>
</dbReference>
<comment type="subcellular location">
    <subcellularLocation>
        <location evidence="3">Cytoplasm</location>
    </subcellularLocation>
</comment>
<sequence length="145" mass="15060">MIALIQRVSRAAVCIDGEQVAAIDRGILALVAAVPEDDDARARRLAERVLGYRLFADADGRMNVSAAAGGHAVLAVPQFTLAADTRRGTRPGFSTACPPERAAGLFDVFAAALAAAHTPVATGVFGADMQVELVNDGPVTFWLAS</sequence>
<keyword evidence="3" id="KW-0963">Cytoplasm</keyword>
<comment type="domain">
    <text evidence="3">A Gly-cisPro motif from one monomer fits into the active site of the other monomer to allow specific chiral rejection of L-amino acids.</text>
</comment>
<dbReference type="NCBIfam" id="TIGR00256">
    <property type="entry name" value="D-aminoacyl-tRNA deacylase"/>
    <property type="match status" value="1"/>
</dbReference>
<dbReference type="GO" id="GO:0000049">
    <property type="term" value="F:tRNA binding"/>
    <property type="evidence" value="ECO:0007669"/>
    <property type="project" value="UniProtKB-UniRule"/>
</dbReference>
<comment type="function">
    <text evidence="3">An aminoacyl-tRNA editing enzyme that deacylates mischarged D-aminoacyl-tRNAs. Also deacylates mischarged glycyl-tRNA(Ala), protecting cells against glycine mischarging by AlaRS. Acts via tRNA-based rather than protein-based catalysis; rejects L-amino acids rather than detecting D-amino acids in the active site. By recycling D-aminoacyl-tRNA to D-amino acids and free tRNA molecules, this enzyme counteracts the toxicity associated with the formation of D-aminoacyl-tRNA entities in vivo and helps enforce protein L-homochirality.</text>
</comment>
<keyword evidence="3" id="KW-0694">RNA-binding</keyword>
<dbReference type="PANTHER" id="PTHR10472">
    <property type="entry name" value="D-TYROSYL-TRNA TYR DEACYLASE"/>
    <property type="match status" value="1"/>
</dbReference>
<dbReference type="GO" id="GO:0043908">
    <property type="term" value="F:Ser(Gly)-tRNA(Ala) hydrolase activity"/>
    <property type="evidence" value="ECO:0007669"/>
    <property type="project" value="UniProtKB-UniRule"/>
</dbReference>
<comment type="similarity">
    <text evidence="1 3">Belongs to the DTD family.</text>
</comment>
<dbReference type="FunFam" id="3.50.80.10:FF:000001">
    <property type="entry name" value="D-aminoacyl-tRNA deacylase"/>
    <property type="match status" value="1"/>
</dbReference>
<dbReference type="InterPro" id="IPR003732">
    <property type="entry name" value="Daa-tRNA_deacyls_DTD"/>
</dbReference>
<keyword evidence="2 3" id="KW-0378">Hydrolase</keyword>
<dbReference type="HAMAP" id="MF_00518">
    <property type="entry name" value="Deacylase_Dtd"/>
    <property type="match status" value="1"/>
</dbReference>
<dbReference type="Gene3D" id="3.50.80.10">
    <property type="entry name" value="D-tyrosyl-tRNA(Tyr) deacylase"/>
    <property type="match status" value="1"/>
</dbReference>
<keyword evidence="5" id="KW-1185">Reference proteome</keyword>
<evidence type="ECO:0000256" key="2">
    <source>
        <dbReference type="ARBA" id="ARBA00022801"/>
    </source>
</evidence>
<dbReference type="SUPFAM" id="SSF69500">
    <property type="entry name" value="DTD-like"/>
    <property type="match status" value="1"/>
</dbReference>
<organism evidence="4 5">
    <name type="scientific">Salinisphaera orenii MK-B5</name>
    <dbReference type="NCBI Taxonomy" id="856730"/>
    <lineage>
        <taxon>Bacteria</taxon>
        <taxon>Pseudomonadati</taxon>
        <taxon>Pseudomonadota</taxon>
        <taxon>Gammaproteobacteria</taxon>
        <taxon>Salinisphaerales</taxon>
        <taxon>Salinisphaeraceae</taxon>
        <taxon>Salinisphaera</taxon>
    </lineage>
</organism>
<evidence type="ECO:0000313" key="4">
    <source>
        <dbReference type="EMBL" id="ROO24636.1"/>
    </source>
</evidence>
<keyword evidence="3" id="KW-0820">tRNA-binding</keyword>